<evidence type="ECO:0000313" key="5">
    <source>
        <dbReference type="EMBL" id="RXQ96115.1"/>
    </source>
</evidence>
<dbReference type="InterPro" id="IPR005653">
    <property type="entry name" value="OstA-like_N"/>
</dbReference>
<organism evidence="5 6">
    <name type="scientific">Ancylomarina salipaludis</name>
    <dbReference type="NCBI Taxonomy" id="2501299"/>
    <lineage>
        <taxon>Bacteria</taxon>
        <taxon>Pseudomonadati</taxon>
        <taxon>Bacteroidota</taxon>
        <taxon>Bacteroidia</taxon>
        <taxon>Marinilabiliales</taxon>
        <taxon>Marinifilaceae</taxon>
        <taxon>Ancylomarina</taxon>
    </lineage>
</organism>
<dbReference type="EMBL" id="SAXA01000003">
    <property type="protein sequence ID" value="RXQ96115.1"/>
    <property type="molecule type" value="Genomic_DNA"/>
</dbReference>
<dbReference type="Pfam" id="PF03968">
    <property type="entry name" value="LptD_N"/>
    <property type="match status" value="1"/>
</dbReference>
<dbReference type="InterPro" id="IPR052037">
    <property type="entry name" value="LPS_export_LptA"/>
</dbReference>
<name>A0A4Q1JPC9_9BACT</name>
<dbReference type="OrthoDB" id="9805931at2"/>
<dbReference type="Proteomes" id="UP000289703">
    <property type="component" value="Unassembled WGS sequence"/>
</dbReference>
<dbReference type="AlphaFoldDB" id="A0A4Q1JPC9"/>
<reference evidence="5 6" key="1">
    <citation type="submission" date="2019-01" db="EMBL/GenBank/DDBJ databases">
        <title>Ancylomarina salipaludis sp. nov., isolated from a salt marsh.</title>
        <authorList>
            <person name="Yoon J.-H."/>
        </authorList>
    </citation>
    <scope>NUCLEOTIDE SEQUENCE [LARGE SCALE GENOMIC DNA]</scope>
    <source>
        <strain evidence="5 6">SHSM-M15</strain>
    </source>
</reference>
<evidence type="ECO:0000256" key="2">
    <source>
        <dbReference type="SAM" id="MobiDB-lite"/>
    </source>
</evidence>
<dbReference type="Pfam" id="PF13100">
    <property type="entry name" value="OstA_2"/>
    <property type="match status" value="1"/>
</dbReference>
<dbReference type="RefSeq" id="WP_129253397.1">
    <property type="nucleotide sequence ID" value="NZ_SAXA01000003.1"/>
</dbReference>
<evidence type="ECO:0000259" key="4">
    <source>
        <dbReference type="Pfam" id="PF13100"/>
    </source>
</evidence>
<keyword evidence="6" id="KW-1185">Reference proteome</keyword>
<keyword evidence="1" id="KW-0732">Signal</keyword>
<feature type="domain" description="Organic solvent tolerance-like N-terminal" evidence="3">
    <location>
        <begin position="299"/>
        <end position="376"/>
    </location>
</feature>
<dbReference type="PANTHER" id="PTHR36504">
    <property type="entry name" value="LIPOPOLYSACCHARIDE EXPORT SYSTEM PROTEIN LPTA"/>
    <property type="match status" value="1"/>
</dbReference>
<dbReference type="GO" id="GO:0015920">
    <property type="term" value="P:lipopolysaccharide transport"/>
    <property type="evidence" value="ECO:0007669"/>
    <property type="project" value="TreeGrafter"/>
</dbReference>
<dbReference type="Gene3D" id="2.60.450.10">
    <property type="entry name" value="Lipopolysaccharide (LPS) transport protein A like domain"/>
    <property type="match status" value="3"/>
</dbReference>
<protein>
    <submittedName>
        <fullName evidence="5">Organic solvent tolerance protein OstA</fullName>
    </submittedName>
</protein>
<evidence type="ECO:0000256" key="1">
    <source>
        <dbReference type="ARBA" id="ARBA00022729"/>
    </source>
</evidence>
<gene>
    <name evidence="5" type="ORF">EO244_04525</name>
</gene>
<accession>A0A4Q1JPC9</accession>
<dbReference type="GO" id="GO:0030288">
    <property type="term" value="C:outer membrane-bounded periplasmic space"/>
    <property type="evidence" value="ECO:0007669"/>
    <property type="project" value="TreeGrafter"/>
</dbReference>
<comment type="caution">
    <text evidence="5">The sequence shown here is derived from an EMBL/GenBank/DDBJ whole genome shotgun (WGS) entry which is preliminary data.</text>
</comment>
<dbReference type="PANTHER" id="PTHR36504:SF1">
    <property type="entry name" value="LIPOPOLYSACCHARIDE EXPORT SYSTEM PROTEIN LPTA"/>
    <property type="match status" value="1"/>
</dbReference>
<feature type="domain" description="Organic solvent tolerance-like N-terminal" evidence="4">
    <location>
        <begin position="28"/>
        <end position="185"/>
    </location>
</feature>
<feature type="compositionally biased region" description="Basic and acidic residues" evidence="2">
    <location>
        <begin position="535"/>
        <end position="544"/>
    </location>
</feature>
<dbReference type="GO" id="GO:0017089">
    <property type="term" value="F:glycolipid transfer activity"/>
    <property type="evidence" value="ECO:0007669"/>
    <property type="project" value="TreeGrafter"/>
</dbReference>
<sequence length="544" mass="63346">MANIVKKYFPLILLMVITLPQLSNAQKKSKILIKNSNDLKIDRDLHPDVNKFIGDVFLTHQNLKMYCDSAYQYDKKNEVEAFGHVHIINADTVHIFGDYLRYDGDTRRAELRQNVTLKNQSVKLTTDKLDYDMTLNIGYYDEGGTIVDSTNVLNSIIGRYYTNEDLFFFKDSVVLINTDYTLYSDTLKYQTVNKVVNILGPTRIVSEKETLYSESGWYNTQTGISHLLKNTTVNRDNYQIKGDSIYLNKHTKQAKIFRNVELRDTINKLILRGHYLEMHKDTEEAFLTDSTLFIHVGEQDSLFLHSDTIRIEKDTNDFNRILAYNKVKFFRKDLQGRCDSMSYSLKDSTMRMFNDPIVWAQGNQITADSISIESQNNAIKYLHFRTNAFLCSKEDSTLYNQIKGRNMLGHVNKNHLDKLDIIGNGETLYFPRDEHGIIVGMNVAKSSTISIDIKGQKIDQILFTKKPDGNMYPVFDIVNQKRFLKDFEWREQLRPKTKDEIFIWESAIEKLQEKLKKRLQKTISEENNESAPKPKVKDTKKREM</sequence>
<evidence type="ECO:0000259" key="3">
    <source>
        <dbReference type="Pfam" id="PF03968"/>
    </source>
</evidence>
<feature type="region of interest" description="Disordered" evidence="2">
    <location>
        <begin position="521"/>
        <end position="544"/>
    </location>
</feature>
<proteinExistence type="predicted"/>
<dbReference type="GO" id="GO:0009279">
    <property type="term" value="C:cell outer membrane"/>
    <property type="evidence" value="ECO:0007669"/>
    <property type="project" value="TreeGrafter"/>
</dbReference>
<evidence type="ECO:0000313" key="6">
    <source>
        <dbReference type="Proteomes" id="UP000289703"/>
    </source>
</evidence>